<keyword evidence="3" id="KW-1185">Reference proteome</keyword>
<dbReference type="HOGENOM" id="CLU_1733414_0_0_1"/>
<feature type="region of interest" description="Disordered" evidence="1">
    <location>
        <begin position="62"/>
        <end position="99"/>
    </location>
</feature>
<gene>
    <name evidence="2" type="primary">Dgri\GH21836</name>
    <name evidence="2" type="ORF">Dgri_GH21836</name>
</gene>
<reference evidence="2 3" key="1">
    <citation type="journal article" date="2007" name="Nature">
        <title>Evolution of genes and genomes on the Drosophila phylogeny.</title>
        <authorList>
            <consortium name="Drosophila 12 Genomes Consortium"/>
            <person name="Clark A.G."/>
            <person name="Eisen M.B."/>
            <person name="Smith D.R."/>
            <person name="Bergman C.M."/>
            <person name="Oliver B."/>
            <person name="Markow T.A."/>
            <person name="Kaufman T.C."/>
            <person name="Kellis M."/>
            <person name="Gelbart W."/>
            <person name="Iyer V.N."/>
            <person name="Pollard D.A."/>
            <person name="Sackton T.B."/>
            <person name="Larracuente A.M."/>
            <person name="Singh N.D."/>
            <person name="Abad J.P."/>
            <person name="Abt D.N."/>
            <person name="Adryan B."/>
            <person name="Aguade M."/>
            <person name="Akashi H."/>
            <person name="Anderson W.W."/>
            <person name="Aquadro C.F."/>
            <person name="Ardell D.H."/>
            <person name="Arguello R."/>
            <person name="Artieri C.G."/>
            <person name="Barbash D.A."/>
            <person name="Barker D."/>
            <person name="Barsanti P."/>
            <person name="Batterham P."/>
            <person name="Batzoglou S."/>
            <person name="Begun D."/>
            <person name="Bhutkar A."/>
            <person name="Blanco E."/>
            <person name="Bosak S.A."/>
            <person name="Bradley R.K."/>
            <person name="Brand A.D."/>
            <person name="Brent M.R."/>
            <person name="Brooks A.N."/>
            <person name="Brown R.H."/>
            <person name="Butlin R.K."/>
            <person name="Caggese C."/>
            <person name="Calvi B.R."/>
            <person name="Bernardo de Carvalho A."/>
            <person name="Caspi A."/>
            <person name="Castrezana S."/>
            <person name="Celniker S.E."/>
            <person name="Chang J.L."/>
            <person name="Chapple C."/>
            <person name="Chatterji S."/>
            <person name="Chinwalla A."/>
            <person name="Civetta A."/>
            <person name="Clifton S.W."/>
            <person name="Comeron J.M."/>
            <person name="Costello J.C."/>
            <person name="Coyne J.A."/>
            <person name="Daub J."/>
            <person name="David R.G."/>
            <person name="Delcher A.L."/>
            <person name="Delehaunty K."/>
            <person name="Do C.B."/>
            <person name="Ebling H."/>
            <person name="Edwards K."/>
            <person name="Eickbush T."/>
            <person name="Evans J.D."/>
            <person name="Filipski A."/>
            <person name="Findeiss S."/>
            <person name="Freyhult E."/>
            <person name="Fulton L."/>
            <person name="Fulton R."/>
            <person name="Garcia A.C."/>
            <person name="Gardiner A."/>
            <person name="Garfield D.A."/>
            <person name="Garvin B.E."/>
            <person name="Gibson G."/>
            <person name="Gilbert D."/>
            <person name="Gnerre S."/>
            <person name="Godfrey J."/>
            <person name="Good R."/>
            <person name="Gotea V."/>
            <person name="Gravely B."/>
            <person name="Greenberg A.J."/>
            <person name="Griffiths-Jones S."/>
            <person name="Gross S."/>
            <person name="Guigo R."/>
            <person name="Gustafson E.A."/>
            <person name="Haerty W."/>
            <person name="Hahn M.W."/>
            <person name="Halligan D.L."/>
            <person name="Halpern A.L."/>
            <person name="Halter G.M."/>
            <person name="Han M.V."/>
            <person name="Heger A."/>
            <person name="Hillier L."/>
            <person name="Hinrichs A.S."/>
            <person name="Holmes I."/>
            <person name="Hoskins R.A."/>
            <person name="Hubisz M.J."/>
            <person name="Hultmark D."/>
            <person name="Huntley M.A."/>
            <person name="Jaffe D.B."/>
            <person name="Jagadeeshan S."/>
            <person name="Jeck W.R."/>
            <person name="Johnson J."/>
            <person name="Jones C.D."/>
            <person name="Jordan W.C."/>
            <person name="Karpen G.H."/>
            <person name="Kataoka E."/>
            <person name="Keightley P.D."/>
            <person name="Kheradpour P."/>
            <person name="Kirkness E.F."/>
            <person name="Koerich L.B."/>
            <person name="Kristiansen K."/>
            <person name="Kudrna D."/>
            <person name="Kulathinal R.J."/>
            <person name="Kumar S."/>
            <person name="Kwok R."/>
            <person name="Lander E."/>
            <person name="Langley C.H."/>
            <person name="Lapoint R."/>
            <person name="Lazzaro B.P."/>
            <person name="Lee S.J."/>
            <person name="Levesque L."/>
            <person name="Li R."/>
            <person name="Lin C.F."/>
            <person name="Lin M.F."/>
            <person name="Lindblad-Toh K."/>
            <person name="Llopart A."/>
            <person name="Long M."/>
            <person name="Low L."/>
            <person name="Lozovsky E."/>
            <person name="Lu J."/>
            <person name="Luo M."/>
            <person name="Machado C.A."/>
            <person name="Makalowski W."/>
            <person name="Marzo M."/>
            <person name="Matsuda M."/>
            <person name="Matzkin L."/>
            <person name="McAllister B."/>
            <person name="McBride C.S."/>
            <person name="McKernan B."/>
            <person name="McKernan K."/>
            <person name="Mendez-Lago M."/>
            <person name="Minx P."/>
            <person name="Mollenhauer M.U."/>
            <person name="Montooth K."/>
            <person name="Mount S.M."/>
            <person name="Mu X."/>
            <person name="Myers E."/>
            <person name="Negre B."/>
            <person name="Newfeld S."/>
            <person name="Nielsen R."/>
            <person name="Noor M.A."/>
            <person name="O'Grady P."/>
            <person name="Pachter L."/>
            <person name="Papaceit M."/>
            <person name="Parisi M.J."/>
            <person name="Parisi M."/>
            <person name="Parts L."/>
            <person name="Pedersen J.S."/>
            <person name="Pesole G."/>
            <person name="Phillippy A.M."/>
            <person name="Ponting C.P."/>
            <person name="Pop M."/>
            <person name="Porcelli D."/>
            <person name="Powell J.R."/>
            <person name="Prohaska S."/>
            <person name="Pruitt K."/>
            <person name="Puig M."/>
            <person name="Quesneville H."/>
            <person name="Ram K.R."/>
            <person name="Rand D."/>
            <person name="Rasmussen M.D."/>
            <person name="Reed L.K."/>
            <person name="Reenan R."/>
            <person name="Reily A."/>
            <person name="Remington K.A."/>
            <person name="Rieger T.T."/>
            <person name="Ritchie M.G."/>
            <person name="Robin C."/>
            <person name="Rogers Y.H."/>
            <person name="Rohde C."/>
            <person name="Rozas J."/>
            <person name="Rubenfield M.J."/>
            <person name="Ruiz A."/>
            <person name="Russo S."/>
            <person name="Salzberg S.L."/>
            <person name="Sanchez-Gracia A."/>
            <person name="Saranga D.J."/>
            <person name="Sato H."/>
            <person name="Schaeffer S.W."/>
            <person name="Schatz M.C."/>
            <person name="Schlenke T."/>
            <person name="Schwartz R."/>
            <person name="Segarra C."/>
            <person name="Singh R.S."/>
            <person name="Sirot L."/>
            <person name="Sirota M."/>
            <person name="Sisneros N.B."/>
            <person name="Smith C.D."/>
            <person name="Smith T.F."/>
            <person name="Spieth J."/>
            <person name="Stage D.E."/>
            <person name="Stark A."/>
            <person name="Stephan W."/>
            <person name="Strausberg R.L."/>
            <person name="Strempel S."/>
            <person name="Sturgill D."/>
            <person name="Sutton G."/>
            <person name="Sutton G.G."/>
            <person name="Tao W."/>
            <person name="Teichmann S."/>
            <person name="Tobari Y.N."/>
            <person name="Tomimura Y."/>
            <person name="Tsolas J.M."/>
            <person name="Valente V.L."/>
            <person name="Venter E."/>
            <person name="Venter J.C."/>
            <person name="Vicario S."/>
            <person name="Vieira F.G."/>
            <person name="Vilella A.J."/>
            <person name="Villasante A."/>
            <person name="Walenz B."/>
            <person name="Wang J."/>
            <person name="Wasserman M."/>
            <person name="Watts T."/>
            <person name="Wilson D."/>
            <person name="Wilson R.K."/>
            <person name="Wing R.A."/>
            <person name="Wolfner M.F."/>
            <person name="Wong A."/>
            <person name="Wong G.K."/>
            <person name="Wu C.I."/>
            <person name="Wu G."/>
            <person name="Yamamoto D."/>
            <person name="Yang H.P."/>
            <person name="Yang S.P."/>
            <person name="Yorke J.A."/>
            <person name="Yoshida K."/>
            <person name="Zdobnov E."/>
            <person name="Zhang P."/>
            <person name="Zhang Y."/>
            <person name="Zimin A.V."/>
            <person name="Baldwin J."/>
            <person name="Abdouelleil A."/>
            <person name="Abdulkadir J."/>
            <person name="Abebe A."/>
            <person name="Abera B."/>
            <person name="Abreu J."/>
            <person name="Acer S.C."/>
            <person name="Aftuck L."/>
            <person name="Alexander A."/>
            <person name="An P."/>
            <person name="Anderson E."/>
            <person name="Anderson S."/>
            <person name="Arachi H."/>
            <person name="Azer M."/>
            <person name="Bachantsang P."/>
            <person name="Barry A."/>
            <person name="Bayul T."/>
            <person name="Berlin A."/>
            <person name="Bessette D."/>
            <person name="Bloom T."/>
            <person name="Blye J."/>
            <person name="Boguslavskiy L."/>
            <person name="Bonnet C."/>
            <person name="Boukhgalter B."/>
            <person name="Bourzgui I."/>
            <person name="Brown A."/>
            <person name="Cahill P."/>
            <person name="Channer S."/>
            <person name="Cheshatsang Y."/>
            <person name="Chuda L."/>
            <person name="Citroen M."/>
            <person name="Collymore A."/>
            <person name="Cooke P."/>
            <person name="Costello M."/>
            <person name="D'Aco K."/>
            <person name="Daza R."/>
            <person name="De Haan G."/>
            <person name="DeGray S."/>
            <person name="DeMaso C."/>
            <person name="Dhargay N."/>
            <person name="Dooley K."/>
            <person name="Dooley E."/>
            <person name="Doricent M."/>
            <person name="Dorje P."/>
            <person name="Dorjee K."/>
            <person name="Dupes A."/>
            <person name="Elong R."/>
            <person name="Falk J."/>
            <person name="Farina A."/>
            <person name="Faro S."/>
            <person name="Ferguson D."/>
            <person name="Fisher S."/>
            <person name="Foley C.D."/>
            <person name="Franke A."/>
            <person name="Friedrich D."/>
            <person name="Gadbois L."/>
            <person name="Gearin G."/>
            <person name="Gearin C.R."/>
            <person name="Giannoukos G."/>
            <person name="Goode T."/>
            <person name="Graham J."/>
            <person name="Grandbois E."/>
            <person name="Grewal S."/>
            <person name="Gyaltsen K."/>
            <person name="Hafez N."/>
            <person name="Hagos B."/>
            <person name="Hall J."/>
            <person name="Henson C."/>
            <person name="Hollinger A."/>
            <person name="Honan T."/>
            <person name="Huard M.D."/>
            <person name="Hughes L."/>
            <person name="Hurhula B."/>
            <person name="Husby M.E."/>
            <person name="Kamat A."/>
            <person name="Kanga B."/>
            <person name="Kashin S."/>
            <person name="Khazanovich D."/>
            <person name="Kisner P."/>
            <person name="Lance K."/>
            <person name="Lara M."/>
            <person name="Lee W."/>
            <person name="Lennon N."/>
            <person name="Letendre F."/>
            <person name="LeVine R."/>
            <person name="Lipovsky A."/>
            <person name="Liu X."/>
            <person name="Liu J."/>
            <person name="Liu S."/>
            <person name="Lokyitsang T."/>
            <person name="Lokyitsang Y."/>
            <person name="Lubonja R."/>
            <person name="Lui A."/>
            <person name="MacDonald P."/>
            <person name="Magnisalis V."/>
            <person name="Maru K."/>
            <person name="Matthews C."/>
            <person name="McCusker W."/>
            <person name="McDonough S."/>
            <person name="Mehta T."/>
            <person name="Meldrim J."/>
            <person name="Meneus L."/>
            <person name="Mihai O."/>
            <person name="Mihalev A."/>
            <person name="Mihova T."/>
            <person name="Mittelman R."/>
            <person name="Mlenga V."/>
            <person name="Montmayeur A."/>
            <person name="Mulrain L."/>
            <person name="Navidi A."/>
            <person name="Naylor J."/>
            <person name="Negash T."/>
            <person name="Nguyen T."/>
            <person name="Nguyen N."/>
            <person name="Nicol R."/>
            <person name="Norbu C."/>
            <person name="Norbu N."/>
            <person name="Novod N."/>
            <person name="O'Neill B."/>
            <person name="Osman S."/>
            <person name="Markiewicz E."/>
            <person name="Oyono O.L."/>
            <person name="Patti C."/>
            <person name="Phunkhang P."/>
            <person name="Pierre F."/>
            <person name="Priest M."/>
            <person name="Raghuraman S."/>
            <person name="Rege F."/>
            <person name="Reyes R."/>
            <person name="Rise C."/>
            <person name="Rogov P."/>
            <person name="Ross K."/>
            <person name="Ryan E."/>
            <person name="Settipalli S."/>
            <person name="Shea T."/>
            <person name="Sherpa N."/>
            <person name="Shi L."/>
            <person name="Shih D."/>
            <person name="Sparrow T."/>
            <person name="Spaulding J."/>
            <person name="Stalker J."/>
            <person name="Stange-Thomann N."/>
            <person name="Stavropoulos S."/>
            <person name="Stone C."/>
            <person name="Strader C."/>
            <person name="Tesfaye S."/>
            <person name="Thomson T."/>
            <person name="Thoulutsang Y."/>
            <person name="Thoulutsang D."/>
            <person name="Topham K."/>
            <person name="Topping I."/>
            <person name="Tsamla T."/>
            <person name="Vassiliev H."/>
            <person name="Vo A."/>
            <person name="Wangchuk T."/>
            <person name="Wangdi T."/>
            <person name="Weiand M."/>
            <person name="Wilkinson J."/>
            <person name="Wilson A."/>
            <person name="Yadav S."/>
            <person name="Young G."/>
            <person name="Yu Q."/>
            <person name="Zembek L."/>
            <person name="Zhong D."/>
            <person name="Zimmer A."/>
            <person name="Zwirko Z."/>
            <person name="Jaffe D.B."/>
            <person name="Alvarez P."/>
            <person name="Brockman W."/>
            <person name="Butler J."/>
            <person name="Chin C."/>
            <person name="Gnerre S."/>
            <person name="Grabherr M."/>
            <person name="Kleber M."/>
            <person name="Mauceli E."/>
            <person name="MacCallum I."/>
        </authorList>
    </citation>
    <scope>NUCLEOTIDE SEQUENCE [LARGE SCALE GENOMIC DNA]</scope>
    <source>
        <strain evidence="3">Tucson 15287-2541.00</strain>
    </source>
</reference>
<dbReference type="PhylomeDB" id="B4J7K5"/>
<proteinExistence type="predicted"/>
<evidence type="ECO:0000313" key="2">
    <source>
        <dbReference type="EMBL" id="EDW02153.1"/>
    </source>
</evidence>
<dbReference type="Proteomes" id="UP000001070">
    <property type="component" value="Unassembled WGS sequence"/>
</dbReference>
<accession>B4J7K5</accession>
<dbReference type="EMBL" id="CH916367">
    <property type="protein sequence ID" value="EDW02153.1"/>
    <property type="molecule type" value="Genomic_DNA"/>
</dbReference>
<feature type="compositionally biased region" description="Polar residues" evidence="1">
    <location>
        <begin position="62"/>
        <end position="77"/>
    </location>
</feature>
<organism evidence="3">
    <name type="scientific">Drosophila grimshawi</name>
    <name type="common">Hawaiian fruit fly</name>
    <name type="synonym">Idiomyia grimshawi</name>
    <dbReference type="NCBI Taxonomy" id="7222"/>
    <lineage>
        <taxon>Eukaryota</taxon>
        <taxon>Metazoa</taxon>
        <taxon>Ecdysozoa</taxon>
        <taxon>Arthropoda</taxon>
        <taxon>Hexapoda</taxon>
        <taxon>Insecta</taxon>
        <taxon>Pterygota</taxon>
        <taxon>Neoptera</taxon>
        <taxon>Endopterygota</taxon>
        <taxon>Diptera</taxon>
        <taxon>Brachycera</taxon>
        <taxon>Muscomorpha</taxon>
        <taxon>Ephydroidea</taxon>
        <taxon>Drosophilidae</taxon>
        <taxon>Drosophila</taxon>
        <taxon>Hawaiian Drosophila</taxon>
    </lineage>
</organism>
<evidence type="ECO:0000313" key="3">
    <source>
        <dbReference type="Proteomes" id="UP000001070"/>
    </source>
</evidence>
<sequence>MLKTTPLSTPASSPCGTKYHTYSSIFFANFREEQLLAAQERERERQRQLSLRVGNRLRETAINCSGSGENNNASELTSDADPDAADNGNGNGNRAYVTTTDTSGTLYFGTHSNKIRITENPLPEPISS</sequence>
<name>B4J7K5_DROGR</name>
<protein>
    <submittedName>
        <fullName evidence="2">GH21836</fullName>
    </submittedName>
</protein>
<dbReference type="eggNOG" id="KOG2931">
    <property type="taxonomic scope" value="Eukaryota"/>
</dbReference>
<evidence type="ECO:0000256" key="1">
    <source>
        <dbReference type="SAM" id="MobiDB-lite"/>
    </source>
</evidence>
<dbReference type="AlphaFoldDB" id="B4J7K5"/>
<dbReference type="OMA" id="YFGTHSN"/>
<dbReference type="OrthoDB" id="741027at2759"/>
<feature type="compositionally biased region" description="Low complexity" evidence="1">
    <location>
        <begin position="85"/>
        <end position="95"/>
    </location>
</feature>